<evidence type="ECO:0000256" key="4">
    <source>
        <dbReference type="ARBA" id="ARBA00023125"/>
    </source>
</evidence>
<dbReference type="InterPro" id="IPR051446">
    <property type="entry name" value="HTH_trans_reg/aminotransferase"/>
</dbReference>
<dbReference type="PANTHER" id="PTHR46577">
    <property type="entry name" value="HTH-TYPE TRANSCRIPTIONAL REGULATORY PROTEIN GABR"/>
    <property type="match status" value="1"/>
</dbReference>
<feature type="domain" description="HTH gntR-type" evidence="6">
    <location>
        <begin position="13"/>
        <end position="81"/>
    </location>
</feature>
<dbReference type="Gene3D" id="1.10.10.10">
    <property type="entry name" value="Winged helix-like DNA-binding domain superfamily/Winged helix DNA-binding domain"/>
    <property type="match status" value="1"/>
</dbReference>
<dbReference type="SUPFAM" id="SSF53383">
    <property type="entry name" value="PLP-dependent transferases"/>
    <property type="match status" value="1"/>
</dbReference>
<dbReference type="GO" id="GO:0003677">
    <property type="term" value="F:DNA binding"/>
    <property type="evidence" value="ECO:0007669"/>
    <property type="project" value="UniProtKB-KW"/>
</dbReference>
<evidence type="ECO:0000313" key="7">
    <source>
        <dbReference type="EMBL" id="TDH34464.1"/>
    </source>
</evidence>
<dbReference type="PROSITE" id="PS50949">
    <property type="entry name" value="HTH_GNTR"/>
    <property type="match status" value="1"/>
</dbReference>
<keyword evidence="5" id="KW-0804">Transcription</keyword>
<evidence type="ECO:0000313" key="8">
    <source>
        <dbReference type="Proteomes" id="UP000295131"/>
    </source>
</evidence>
<dbReference type="AlphaFoldDB" id="A0A4R5PHR0"/>
<keyword evidence="8" id="KW-1185">Reference proteome</keyword>
<dbReference type="InterPro" id="IPR036388">
    <property type="entry name" value="WH-like_DNA-bd_sf"/>
</dbReference>
<evidence type="ECO:0000256" key="3">
    <source>
        <dbReference type="ARBA" id="ARBA00023015"/>
    </source>
</evidence>
<name>A0A4R5PHR0_9HYPH</name>
<keyword evidence="7" id="KW-0032">Aminotransferase</keyword>
<dbReference type="InterPro" id="IPR015421">
    <property type="entry name" value="PyrdxlP-dep_Trfase_major"/>
</dbReference>
<dbReference type="PANTHER" id="PTHR46577:SF1">
    <property type="entry name" value="HTH-TYPE TRANSCRIPTIONAL REGULATORY PROTEIN GABR"/>
    <property type="match status" value="1"/>
</dbReference>
<dbReference type="InterPro" id="IPR036390">
    <property type="entry name" value="WH_DNA-bd_sf"/>
</dbReference>
<dbReference type="InterPro" id="IPR015422">
    <property type="entry name" value="PyrdxlP-dep_Trfase_small"/>
</dbReference>
<sequence>MTIWPPQPGTLRRPAYRSLADAVMQAIESGQLKHGDRLPTHRNLAYDLGLSVQTVGRAYDELIRRGVISGEVGRGTFVRAIRNETRTPYLPRNPDGPTIDLSLLKPVLEPMHAELMKQALRDLAETLPTSVYASFRPVTALGKYRESSLKWLKNCGIDLQSQGLMITNGSSPSMTLAILTAANGGDLIAAEALTHHTLKPLAGYLGYRLRGVPSDDHGMIPEALERLSLRETVRAVYLMPAGLGPQARIMPEERRRALVEVARQRDMIIIENDAWGPIQANRPAPIANMAPERSFYFTGLTKCVMPGLRLGFLVMPEVLEAATANRHLVTNWMATPMLAEIAARWIEDGTAEKLARYQSEAFAERNRLAEIILAGVPFRSSPNGMHIWLPMPAGWSEDDFVSHARQQGVAVAPGGAFAIAEDHPEPAVRVCLGGQSIEMLESGLRVIARLVRSRFEPALLTN</sequence>
<dbReference type="SUPFAM" id="SSF46785">
    <property type="entry name" value="Winged helix' DNA-binding domain"/>
    <property type="match status" value="1"/>
</dbReference>
<dbReference type="InterPro" id="IPR004839">
    <property type="entry name" value="Aminotransferase_I/II_large"/>
</dbReference>
<keyword evidence="7" id="KW-0808">Transferase</keyword>
<evidence type="ECO:0000256" key="5">
    <source>
        <dbReference type="ARBA" id="ARBA00023163"/>
    </source>
</evidence>
<comment type="caution">
    <text evidence="7">The sequence shown here is derived from an EMBL/GenBank/DDBJ whole genome shotgun (WGS) entry which is preliminary data.</text>
</comment>
<dbReference type="GO" id="GO:0003700">
    <property type="term" value="F:DNA-binding transcription factor activity"/>
    <property type="evidence" value="ECO:0007669"/>
    <property type="project" value="InterPro"/>
</dbReference>
<proteinExistence type="inferred from homology"/>
<comment type="similarity">
    <text evidence="1">In the C-terminal section; belongs to the class-I pyridoxal-phosphate-dependent aminotransferase family.</text>
</comment>
<organism evidence="7 8">
    <name type="scientific">Pseudohoeflea suaedae</name>
    <dbReference type="NCBI Taxonomy" id="877384"/>
    <lineage>
        <taxon>Bacteria</taxon>
        <taxon>Pseudomonadati</taxon>
        <taxon>Pseudomonadota</taxon>
        <taxon>Alphaproteobacteria</taxon>
        <taxon>Hyphomicrobiales</taxon>
        <taxon>Rhizobiaceae</taxon>
        <taxon>Pseudohoeflea</taxon>
    </lineage>
</organism>
<dbReference type="GO" id="GO:0030170">
    <property type="term" value="F:pyridoxal phosphate binding"/>
    <property type="evidence" value="ECO:0007669"/>
    <property type="project" value="InterPro"/>
</dbReference>
<dbReference type="InterPro" id="IPR015424">
    <property type="entry name" value="PyrdxlP-dep_Trfase"/>
</dbReference>
<dbReference type="RefSeq" id="WP_133285811.1">
    <property type="nucleotide sequence ID" value="NZ_SMSI01000004.1"/>
</dbReference>
<evidence type="ECO:0000256" key="1">
    <source>
        <dbReference type="ARBA" id="ARBA00005384"/>
    </source>
</evidence>
<dbReference type="Pfam" id="PF00155">
    <property type="entry name" value="Aminotran_1_2"/>
    <property type="match status" value="1"/>
</dbReference>
<dbReference type="SMART" id="SM00345">
    <property type="entry name" value="HTH_GNTR"/>
    <property type="match status" value="1"/>
</dbReference>
<dbReference type="EMBL" id="SMSI01000004">
    <property type="protein sequence ID" value="TDH34464.1"/>
    <property type="molecule type" value="Genomic_DNA"/>
</dbReference>
<keyword evidence="4" id="KW-0238">DNA-binding</keyword>
<gene>
    <name evidence="7" type="ORF">E2A64_17535</name>
</gene>
<keyword evidence="2" id="KW-0663">Pyridoxal phosphate</keyword>
<dbReference type="CDD" id="cd00609">
    <property type="entry name" value="AAT_like"/>
    <property type="match status" value="1"/>
</dbReference>
<dbReference type="Gene3D" id="3.40.640.10">
    <property type="entry name" value="Type I PLP-dependent aspartate aminotransferase-like (Major domain)"/>
    <property type="match status" value="1"/>
</dbReference>
<evidence type="ECO:0000256" key="2">
    <source>
        <dbReference type="ARBA" id="ARBA00022898"/>
    </source>
</evidence>
<keyword evidence="3" id="KW-0805">Transcription regulation</keyword>
<protein>
    <submittedName>
        <fullName evidence="7">PLP-dependent aminotransferase family protein</fullName>
    </submittedName>
</protein>
<dbReference type="OrthoDB" id="9794015at2"/>
<evidence type="ECO:0000259" key="6">
    <source>
        <dbReference type="PROSITE" id="PS50949"/>
    </source>
</evidence>
<accession>A0A4R5PHR0</accession>
<dbReference type="Pfam" id="PF00392">
    <property type="entry name" value="GntR"/>
    <property type="match status" value="1"/>
</dbReference>
<dbReference type="CDD" id="cd07377">
    <property type="entry name" value="WHTH_GntR"/>
    <property type="match status" value="1"/>
</dbReference>
<reference evidence="7 8" key="1">
    <citation type="journal article" date="2013" name="Int. J. Syst. Evol. Microbiol.">
        <title>Hoeflea suaedae sp. nov., an endophytic bacterium isolated from the root of the halophyte Suaeda maritima.</title>
        <authorList>
            <person name="Chung E.J."/>
            <person name="Park J.A."/>
            <person name="Pramanik P."/>
            <person name="Bibi F."/>
            <person name="Jeon C.O."/>
            <person name="Chung Y.R."/>
        </authorList>
    </citation>
    <scope>NUCLEOTIDE SEQUENCE [LARGE SCALE GENOMIC DNA]</scope>
    <source>
        <strain evidence="7 8">YC6898</strain>
    </source>
</reference>
<dbReference type="Proteomes" id="UP000295131">
    <property type="component" value="Unassembled WGS sequence"/>
</dbReference>
<dbReference type="GO" id="GO:0008483">
    <property type="term" value="F:transaminase activity"/>
    <property type="evidence" value="ECO:0007669"/>
    <property type="project" value="UniProtKB-KW"/>
</dbReference>
<dbReference type="Gene3D" id="3.90.1150.10">
    <property type="entry name" value="Aspartate Aminotransferase, domain 1"/>
    <property type="match status" value="1"/>
</dbReference>
<dbReference type="InterPro" id="IPR000524">
    <property type="entry name" value="Tscrpt_reg_HTH_GntR"/>
</dbReference>